<sequence>MMSNCPVCDAKHNEGQESCSVCKWPLDRDPQKIMDWAQDLWETKKKYTNVKKQYQTLAIETKIEYINSLEEKVKEFSDRLSKFEQSEDQGKEFSDQSSKFEQLEDRVKEFSDRLSKFEDFDLKYQSLPSQMETLQNQVGSILSEQRKWIEFQERINKINEDSSNLEETKRQLDEIQGKLEDLENNIRSNERANRKMVSNQSSYPSETSVSYPELSPQTQNPISLEESNLAKRYNRDRESFSQQAINVTATEDSLTKLEIGIFSGVIFEKNRRGNYWIIKENGTEYLVPSNNLRLNQHNYKAIEDFFDCKNLQLEGNFELLKPARVSALPGGETWQFEERGILQF</sequence>
<dbReference type="Proteomes" id="UP000236321">
    <property type="component" value="Unassembled WGS sequence"/>
</dbReference>
<reference evidence="3" key="1">
    <citation type="submission" date="2017-12" db="EMBL/GenBank/DDBJ databases">
        <title>Improved Draft Genome Sequence of Microcystis aeruginosa NIES-298, a Microcystin-Producing Cyanobacterium from Lake Kasumigaura, Japan.</title>
        <authorList>
            <person name="Yamaguchi H."/>
            <person name="Suzuki S."/>
            <person name="Kawachi M."/>
        </authorList>
    </citation>
    <scope>NUCLEOTIDE SEQUENCE [LARGE SCALE GENOMIC DNA]</scope>
    <source>
        <strain evidence="3">NIES-298</strain>
    </source>
</reference>
<dbReference type="EMBL" id="BEYQ01000016">
    <property type="protein sequence ID" value="GBD54983.1"/>
    <property type="molecule type" value="Genomic_DNA"/>
</dbReference>
<evidence type="ECO:0000256" key="1">
    <source>
        <dbReference type="SAM" id="MobiDB-lite"/>
    </source>
</evidence>
<dbReference type="AlphaFoldDB" id="A0A9P3DH44"/>
<organism evidence="2 3">
    <name type="scientific">Microcystis aeruginosa NIES-298</name>
    <dbReference type="NCBI Taxonomy" id="449468"/>
    <lineage>
        <taxon>Bacteria</taxon>
        <taxon>Bacillati</taxon>
        <taxon>Cyanobacteriota</taxon>
        <taxon>Cyanophyceae</taxon>
        <taxon>Oscillatoriophycideae</taxon>
        <taxon>Chroococcales</taxon>
        <taxon>Microcystaceae</taxon>
        <taxon>Microcystis</taxon>
    </lineage>
</organism>
<comment type="caution">
    <text evidence="2">The sequence shown here is derived from an EMBL/GenBank/DDBJ whole genome shotgun (WGS) entry which is preliminary data.</text>
</comment>
<protein>
    <submittedName>
        <fullName evidence="2">Uncharacterized protein</fullName>
    </submittedName>
</protein>
<evidence type="ECO:0000313" key="3">
    <source>
        <dbReference type="Proteomes" id="UP000236321"/>
    </source>
</evidence>
<feature type="region of interest" description="Disordered" evidence="1">
    <location>
        <begin position="187"/>
        <end position="221"/>
    </location>
</feature>
<feature type="compositionally biased region" description="Polar residues" evidence="1">
    <location>
        <begin position="196"/>
        <end position="221"/>
    </location>
</feature>
<name>A0A9P3DH44_MICAE</name>
<proteinExistence type="predicted"/>
<evidence type="ECO:0000313" key="2">
    <source>
        <dbReference type="EMBL" id="GBD54983.1"/>
    </source>
</evidence>
<gene>
    <name evidence="2" type="ORF">BGM30_40760</name>
</gene>
<accession>A0A9P3DH44</accession>
<dbReference type="RefSeq" id="WP_238142456.1">
    <property type="nucleotide sequence ID" value="NZ_BEYQ01000016.1"/>
</dbReference>